<dbReference type="Pfam" id="PF03719">
    <property type="entry name" value="Ribosomal_S5_C"/>
    <property type="match status" value="1"/>
</dbReference>
<name>A0AAD9RLK8_9HYME</name>
<evidence type="ECO:0000256" key="4">
    <source>
        <dbReference type="ARBA" id="ARBA00023128"/>
    </source>
</evidence>
<sequence>MQHDSSTKRSTWSIARKRTKIYTKGRARRLRSNKQSRSGRTSVRGIKEMAFRVLRLVGITNSFRNYGVEKGATICSLVRKHDFLKPHIPLVEDVKNTSFFNKRPAEQLWKGVTSVSNAGRRRGRARGLTRKKDLNKGQSIGDGKIKFLFPGLNTPVVRGKEVMSQQRLPDDPNRDEKLRQLRDSMGTRKVDKNKTLLRGWTSHKPGGSKVGPPKPEGEETFEGFESWVLEYKFVSTMTGNLGRKSRISTTVVTGNGNGLVGYATAKTKEGKHAITLAKNRAGHKLLYIHRYNDHTVLHDFYTQCGKTKIFVHKKEEGYGLVCHRVIKCICEAVGIKDLHAKVEGSVNYQNIVKAFIIGLQKQKTFQEMADEKQLHLVEFREENDSFPFVVASPARVRKIEEIKQNEILDFSQYLMNGKVVLKKRKYPPFYTQLDSWASHLKNMERIRNKKDVKLRLLAEYGTVRSFLADKYPEAREILWSKKRVQAEKEAKGE</sequence>
<dbReference type="InterPro" id="IPR048584">
    <property type="entry name" value="Ribosomal_uS5m_N"/>
</dbReference>
<feature type="compositionally biased region" description="Basic residues" evidence="11">
    <location>
        <begin position="119"/>
        <end position="129"/>
    </location>
</feature>
<reference evidence="13" key="2">
    <citation type="journal article" date="2023" name="Commun. Biol.">
        <title>Intrasexual cuticular hydrocarbon dimorphism in a wasp sheds light on hydrocarbon biosynthesis genes in Hymenoptera.</title>
        <authorList>
            <person name="Moris V.C."/>
            <person name="Podsiadlowski L."/>
            <person name="Martin S."/>
            <person name="Oeyen J.P."/>
            <person name="Donath A."/>
            <person name="Petersen M."/>
            <person name="Wilbrandt J."/>
            <person name="Misof B."/>
            <person name="Liedtke D."/>
            <person name="Thamm M."/>
            <person name="Scheiner R."/>
            <person name="Schmitt T."/>
            <person name="Niehuis O."/>
        </authorList>
    </citation>
    <scope>NUCLEOTIDE SEQUENCE</scope>
    <source>
        <strain evidence="13">GBR_01_08_01A</strain>
    </source>
</reference>
<dbReference type="Pfam" id="PF00333">
    <property type="entry name" value="Ribosomal_S5"/>
    <property type="match status" value="1"/>
</dbReference>
<feature type="domain" description="S5 DRBM" evidence="12">
    <location>
        <begin position="224"/>
        <end position="288"/>
    </location>
</feature>
<proteinExistence type="inferred from homology"/>
<keyword evidence="4" id="KW-0496">Mitochondrion</keyword>
<comment type="subcellular location">
    <subcellularLocation>
        <location evidence="1">Mitochondrion</location>
    </subcellularLocation>
</comment>
<dbReference type="Pfam" id="PF21251">
    <property type="entry name" value="Ribosomal_uS5m_N"/>
    <property type="match status" value="1"/>
</dbReference>
<evidence type="ECO:0000259" key="12">
    <source>
        <dbReference type="PROSITE" id="PS50881"/>
    </source>
</evidence>
<evidence type="ECO:0000256" key="11">
    <source>
        <dbReference type="SAM" id="MobiDB-lite"/>
    </source>
</evidence>
<dbReference type="Gene3D" id="3.30.230.10">
    <property type="match status" value="1"/>
</dbReference>
<evidence type="ECO:0000256" key="10">
    <source>
        <dbReference type="RuleBase" id="RU003823"/>
    </source>
</evidence>
<dbReference type="InterPro" id="IPR000851">
    <property type="entry name" value="Ribosomal_uS5"/>
</dbReference>
<dbReference type="GO" id="GO:0005743">
    <property type="term" value="C:mitochondrial inner membrane"/>
    <property type="evidence" value="ECO:0007669"/>
    <property type="project" value="UniProtKB-ARBA"/>
</dbReference>
<protein>
    <recommendedName>
        <fullName evidence="6">Small ribosomal subunit protein uS5m</fullName>
    </recommendedName>
    <alternativeName>
        <fullName evidence="7">28S ribosomal protein S5, mitochondrial</fullName>
    </alternativeName>
</protein>
<dbReference type="InterPro" id="IPR014721">
    <property type="entry name" value="Ribsml_uS5_D2-typ_fold_subgr"/>
</dbReference>
<dbReference type="PROSITE" id="PS50881">
    <property type="entry name" value="S5_DSRBD"/>
    <property type="match status" value="1"/>
</dbReference>
<evidence type="ECO:0000256" key="3">
    <source>
        <dbReference type="ARBA" id="ARBA00022980"/>
    </source>
</evidence>
<evidence type="ECO:0000256" key="2">
    <source>
        <dbReference type="ARBA" id="ARBA00008945"/>
    </source>
</evidence>
<evidence type="ECO:0000313" key="14">
    <source>
        <dbReference type="Proteomes" id="UP001258017"/>
    </source>
</evidence>
<dbReference type="PANTHER" id="PTHR48277">
    <property type="entry name" value="MITOCHONDRIAL RIBOSOMAL PROTEIN S5"/>
    <property type="match status" value="1"/>
</dbReference>
<keyword evidence="3 9" id="KW-0689">Ribosomal protein</keyword>
<dbReference type="EMBL" id="JAIFRP010000038">
    <property type="protein sequence ID" value="KAK2581710.1"/>
    <property type="molecule type" value="Genomic_DNA"/>
</dbReference>
<dbReference type="GO" id="GO:0003735">
    <property type="term" value="F:structural constituent of ribosome"/>
    <property type="evidence" value="ECO:0007669"/>
    <property type="project" value="UniProtKB-UniRule"/>
</dbReference>
<evidence type="ECO:0000256" key="1">
    <source>
        <dbReference type="ARBA" id="ARBA00004173"/>
    </source>
</evidence>
<dbReference type="SUPFAM" id="SSF54768">
    <property type="entry name" value="dsRNA-binding domain-like"/>
    <property type="match status" value="1"/>
</dbReference>
<evidence type="ECO:0000256" key="7">
    <source>
        <dbReference type="ARBA" id="ARBA00041606"/>
    </source>
</evidence>
<dbReference type="SUPFAM" id="SSF54211">
    <property type="entry name" value="Ribosomal protein S5 domain 2-like"/>
    <property type="match status" value="1"/>
</dbReference>
<gene>
    <name evidence="13" type="ORF">KPH14_002196</name>
</gene>
<evidence type="ECO:0000313" key="13">
    <source>
        <dbReference type="EMBL" id="KAK2581710.1"/>
    </source>
</evidence>
<accession>A0AAD9RLK8</accession>
<dbReference type="InterPro" id="IPR020568">
    <property type="entry name" value="Ribosomal_Su5_D2-typ_SF"/>
</dbReference>
<feature type="region of interest" description="Disordered" evidence="11">
    <location>
        <begin position="116"/>
        <end position="137"/>
    </location>
</feature>
<evidence type="ECO:0000256" key="5">
    <source>
        <dbReference type="ARBA" id="ARBA00023274"/>
    </source>
</evidence>
<evidence type="ECO:0000256" key="9">
    <source>
        <dbReference type="PROSITE-ProRule" id="PRU00268"/>
    </source>
</evidence>
<dbReference type="InterPro" id="IPR013810">
    <property type="entry name" value="Ribosomal_uS5_N"/>
</dbReference>
<organism evidence="13 14">
    <name type="scientific">Odynerus spinipes</name>
    <dbReference type="NCBI Taxonomy" id="1348599"/>
    <lineage>
        <taxon>Eukaryota</taxon>
        <taxon>Metazoa</taxon>
        <taxon>Ecdysozoa</taxon>
        <taxon>Arthropoda</taxon>
        <taxon>Hexapoda</taxon>
        <taxon>Insecta</taxon>
        <taxon>Pterygota</taxon>
        <taxon>Neoptera</taxon>
        <taxon>Endopterygota</taxon>
        <taxon>Hymenoptera</taxon>
        <taxon>Apocrita</taxon>
        <taxon>Aculeata</taxon>
        <taxon>Vespoidea</taxon>
        <taxon>Vespidae</taxon>
        <taxon>Eumeninae</taxon>
        <taxon>Odynerus</taxon>
    </lineage>
</organism>
<dbReference type="InterPro" id="IPR005324">
    <property type="entry name" value="Ribosomal_uS5_C"/>
</dbReference>
<dbReference type="GO" id="GO:0003723">
    <property type="term" value="F:RNA binding"/>
    <property type="evidence" value="ECO:0007669"/>
    <property type="project" value="InterPro"/>
</dbReference>
<comment type="caution">
    <text evidence="13">The sequence shown here is derived from an EMBL/GenBank/DDBJ whole genome shotgun (WGS) entry which is preliminary data.</text>
</comment>
<dbReference type="Gene3D" id="3.30.160.20">
    <property type="match status" value="1"/>
</dbReference>
<evidence type="ECO:0000256" key="8">
    <source>
        <dbReference type="ARBA" id="ARBA00062683"/>
    </source>
</evidence>
<dbReference type="PANTHER" id="PTHR48277:SF1">
    <property type="entry name" value="MITOCHONDRIAL RIBOSOMAL PROTEIN S5"/>
    <property type="match status" value="1"/>
</dbReference>
<dbReference type="AlphaFoldDB" id="A0AAD9RLK8"/>
<dbReference type="FunFam" id="3.30.230.10:FF:000002">
    <property type="entry name" value="30S ribosomal protein S5"/>
    <property type="match status" value="1"/>
</dbReference>
<dbReference type="Proteomes" id="UP001258017">
    <property type="component" value="Unassembled WGS sequence"/>
</dbReference>
<dbReference type="GO" id="GO:0005763">
    <property type="term" value="C:mitochondrial small ribosomal subunit"/>
    <property type="evidence" value="ECO:0007669"/>
    <property type="project" value="UniProtKB-ARBA"/>
</dbReference>
<evidence type="ECO:0000256" key="6">
    <source>
        <dbReference type="ARBA" id="ARBA00039335"/>
    </source>
</evidence>
<keyword evidence="5 9" id="KW-0687">Ribonucleoprotein</keyword>
<comment type="similarity">
    <text evidence="2 10">Belongs to the universal ribosomal protein uS5 family.</text>
</comment>
<dbReference type="GO" id="GO:0006412">
    <property type="term" value="P:translation"/>
    <property type="evidence" value="ECO:0007669"/>
    <property type="project" value="InterPro"/>
</dbReference>
<reference evidence="13" key="1">
    <citation type="submission" date="2021-08" db="EMBL/GenBank/DDBJ databases">
        <authorList>
            <person name="Misof B."/>
            <person name="Oliver O."/>
            <person name="Podsiadlowski L."/>
            <person name="Donath A."/>
            <person name="Peters R."/>
            <person name="Mayer C."/>
            <person name="Rust J."/>
            <person name="Gunkel S."/>
            <person name="Lesny P."/>
            <person name="Martin S."/>
            <person name="Oeyen J.P."/>
            <person name="Petersen M."/>
            <person name="Panagiotis P."/>
            <person name="Wilbrandt J."/>
            <person name="Tanja T."/>
        </authorList>
    </citation>
    <scope>NUCLEOTIDE SEQUENCE</scope>
    <source>
        <strain evidence="13">GBR_01_08_01A</strain>
        <tissue evidence="13">Thorax + abdomen</tissue>
    </source>
</reference>
<feature type="region of interest" description="Disordered" evidence="11">
    <location>
        <begin position="198"/>
        <end position="217"/>
    </location>
</feature>
<comment type="subunit">
    <text evidence="8">Component of the mitochondrial ribosome small subunit (28S) which comprises a 12S rRNA and about 30 distinct proteins.</text>
</comment>
<keyword evidence="14" id="KW-1185">Reference proteome</keyword>
<dbReference type="FunFam" id="3.30.160.20:FF:000022">
    <property type="entry name" value="28S ribosomal protein S5, mitochondrial"/>
    <property type="match status" value="1"/>
</dbReference>